<evidence type="ECO:0000256" key="1">
    <source>
        <dbReference type="SAM" id="MobiDB-lite"/>
    </source>
</evidence>
<dbReference type="AlphaFoldDB" id="L8WL91"/>
<name>L8WL91_THACA</name>
<dbReference type="HOGENOM" id="CLU_1220410_0_0_1"/>
<feature type="region of interest" description="Disordered" evidence="1">
    <location>
        <begin position="176"/>
        <end position="198"/>
    </location>
</feature>
<proteinExistence type="predicted"/>
<organism evidence="2 3">
    <name type="scientific">Thanatephorus cucumeris (strain AG1-IA)</name>
    <name type="common">Rice sheath blight fungus</name>
    <name type="synonym">Rhizoctonia solani</name>
    <dbReference type="NCBI Taxonomy" id="983506"/>
    <lineage>
        <taxon>Eukaryota</taxon>
        <taxon>Fungi</taxon>
        <taxon>Dikarya</taxon>
        <taxon>Basidiomycota</taxon>
        <taxon>Agaricomycotina</taxon>
        <taxon>Agaricomycetes</taxon>
        <taxon>Cantharellales</taxon>
        <taxon>Ceratobasidiaceae</taxon>
        <taxon>Rhizoctonia</taxon>
        <taxon>Rhizoctonia solani AG-1</taxon>
    </lineage>
</organism>
<gene>
    <name evidence="2" type="ORF">AG1IA_08851</name>
</gene>
<feature type="compositionally biased region" description="Low complexity" evidence="1">
    <location>
        <begin position="185"/>
        <end position="198"/>
    </location>
</feature>
<keyword evidence="3" id="KW-1185">Reference proteome</keyword>
<evidence type="ECO:0000313" key="2">
    <source>
        <dbReference type="EMBL" id="ELU37119.1"/>
    </source>
</evidence>
<dbReference type="Proteomes" id="UP000011668">
    <property type="component" value="Unassembled WGS sequence"/>
</dbReference>
<sequence length="227" mass="26302">MHMDFSFPTQPGIPPRMSSIYRRHEKEEIRMYCAAAGYWYCASKNLLARHKRPSLGKIIYSTDGVDVVRFGALGSIASGNVTGTASALDIQISKLDALRVRRWWDHYYQVLEWEGGRVRDEYKKMNISEQVEYHHPHRSVFSDLPSSHILLILYNGRLFHFCFYLCRSRRQVYHSEDREGTAGMTNQTSETTQSTKTSGSNFSMFVTRLALIYSQVPRGFGYFWDEA</sequence>
<accession>L8WL91</accession>
<comment type="caution">
    <text evidence="2">The sequence shown here is derived from an EMBL/GenBank/DDBJ whole genome shotgun (WGS) entry which is preliminary data.</text>
</comment>
<protein>
    <submittedName>
        <fullName evidence="2">Uncharacterized protein</fullName>
    </submittedName>
</protein>
<evidence type="ECO:0000313" key="3">
    <source>
        <dbReference type="Proteomes" id="UP000011668"/>
    </source>
</evidence>
<reference evidence="2 3" key="1">
    <citation type="journal article" date="2013" name="Nat. Commun.">
        <title>The evolution and pathogenic mechanisms of the rice sheath blight pathogen.</title>
        <authorList>
            <person name="Zheng A."/>
            <person name="Lin R."/>
            <person name="Xu L."/>
            <person name="Qin P."/>
            <person name="Tang C."/>
            <person name="Ai P."/>
            <person name="Zhang D."/>
            <person name="Liu Y."/>
            <person name="Sun Z."/>
            <person name="Feng H."/>
            <person name="Wang Y."/>
            <person name="Chen Y."/>
            <person name="Liang X."/>
            <person name="Fu R."/>
            <person name="Li Q."/>
            <person name="Zhang J."/>
            <person name="Yu X."/>
            <person name="Xie Z."/>
            <person name="Ding L."/>
            <person name="Guan P."/>
            <person name="Tang J."/>
            <person name="Liang Y."/>
            <person name="Wang S."/>
            <person name="Deng Q."/>
            <person name="Li S."/>
            <person name="Zhu J."/>
            <person name="Wang L."/>
            <person name="Liu H."/>
            <person name="Li P."/>
        </authorList>
    </citation>
    <scope>NUCLEOTIDE SEQUENCE [LARGE SCALE GENOMIC DNA]</scope>
    <source>
        <strain evidence="3">AG-1 IA</strain>
    </source>
</reference>
<dbReference type="EMBL" id="AFRT01002856">
    <property type="protein sequence ID" value="ELU37119.1"/>
    <property type="molecule type" value="Genomic_DNA"/>
</dbReference>